<dbReference type="InterPro" id="IPR010466">
    <property type="entry name" value="DUF1058"/>
</dbReference>
<organism evidence="2 3">
    <name type="scientific">Sphingomonas jejuensis</name>
    <dbReference type="NCBI Taxonomy" id="904715"/>
    <lineage>
        <taxon>Bacteria</taxon>
        <taxon>Pseudomonadati</taxon>
        <taxon>Pseudomonadota</taxon>
        <taxon>Alphaproteobacteria</taxon>
        <taxon>Sphingomonadales</taxon>
        <taxon>Sphingomonadaceae</taxon>
        <taxon>Sphingomonas</taxon>
    </lineage>
</organism>
<keyword evidence="1" id="KW-0732">Signal</keyword>
<name>A0ABX0XIC5_9SPHN</name>
<dbReference type="Proteomes" id="UP000734218">
    <property type="component" value="Unassembled WGS sequence"/>
</dbReference>
<proteinExistence type="predicted"/>
<accession>A0ABX0XIC5</accession>
<reference evidence="2 3" key="1">
    <citation type="submission" date="2020-03" db="EMBL/GenBank/DDBJ databases">
        <title>Genomic Encyclopedia of Type Strains, Phase IV (KMG-IV): sequencing the most valuable type-strain genomes for metagenomic binning, comparative biology and taxonomic classification.</title>
        <authorList>
            <person name="Goeker M."/>
        </authorList>
    </citation>
    <scope>NUCLEOTIDE SEQUENCE [LARGE SCALE GENOMIC DNA]</scope>
    <source>
        <strain evidence="2 3">DSM 27651</strain>
    </source>
</reference>
<evidence type="ECO:0000313" key="2">
    <source>
        <dbReference type="EMBL" id="NJC33086.1"/>
    </source>
</evidence>
<feature type="chain" id="PRO_5045342481" evidence="1">
    <location>
        <begin position="27"/>
        <end position="162"/>
    </location>
</feature>
<dbReference type="Gene3D" id="2.30.30.40">
    <property type="entry name" value="SH3 Domains"/>
    <property type="match status" value="1"/>
</dbReference>
<keyword evidence="3" id="KW-1185">Reference proteome</keyword>
<comment type="caution">
    <text evidence="2">The sequence shown here is derived from an EMBL/GenBank/DDBJ whole genome shotgun (WGS) entry which is preliminary data.</text>
</comment>
<evidence type="ECO:0000313" key="3">
    <source>
        <dbReference type="Proteomes" id="UP000734218"/>
    </source>
</evidence>
<sequence>MKKASACLVAISLVATSLIAGGVAWAQQQVPYWVSISASQARMRTGPGRNFPATWLYQRPGLPLRVIETFPAWRKVEDPDGTQGWMQANLLSERRTAMLRGETRALRALPDASAKVMWRAEPGVIGTIERCDSGWCVIDVGGRRGFVESASLWGVSAAEVVD</sequence>
<dbReference type="Pfam" id="PF06347">
    <property type="entry name" value="SH3_4"/>
    <property type="match status" value="2"/>
</dbReference>
<dbReference type="EMBL" id="JAATJE010000001">
    <property type="protein sequence ID" value="NJC33086.1"/>
    <property type="molecule type" value="Genomic_DNA"/>
</dbReference>
<protein>
    <submittedName>
        <fullName evidence="2">SH3-like domain-containing protein</fullName>
    </submittedName>
</protein>
<gene>
    <name evidence="2" type="ORF">GGR88_000560</name>
</gene>
<evidence type="ECO:0000256" key="1">
    <source>
        <dbReference type="SAM" id="SignalP"/>
    </source>
</evidence>
<dbReference type="RefSeq" id="WP_167952781.1">
    <property type="nucleotide sequence ID" value="NZ_JAATJE010000001.1"/>
</dbReference>
<feature type="signal peptide" evidence="1">
    <location>
        <begin position="1"/>
        <end position="26"/>
    </location>
</feature>